<dbReference type="EMBL" id="JACOPN010000005">
    <property type="protein sequence ID" value="MBC5717332.1"/>
    <property type="molecule type" value="Genomic_DNA"/>
</dbReference>
<proteinExistence type="predicted"/>
<dbReference type="AlphaFoldDB" id="A0A8J6M4S1"/>
<keyword evidence="2" id="KW-1133">Transmembrane helix</keyword>
<gene>
    <name evidence="3" type="ORF">H8S55_08375</name>
</gene>
<reference evidence="3" key="1">
    <citation type="submission" date="2020-08" db="EMBL/GenBank/DDBJ databases">
        <title>Genome public.</title>
        <authorList>
            <person name="Liu C."/>
            <person name="Sun Q."/>
        </authorList>
    </citation>
    <scope>NUCLEOTIDE SEQUENCE</scope>
    <source>
        <strain evidence="3">BX5</strain>
    </source>
</reference>
<protein>
    <submittedName>
        <fullName evidence="3">Uncharacterized protein</fullName>
    </submittedName>
</protein>
<organism evidence="3 4">
    <name type="scientific">Flintibacter faecis</name>
    <dbReference type="NCBI Taxonomy" id="2763047"/>
    <lineage>
        <taxon>Bacteria</taxon>
        <taxon>Bacillati</taxon>
        <taxon>Bacillota</taxon>
        <taxon>Clostridia</taxon>
        <taxon>Eubacteriales</taxon>
        <taxon>Flintibacter</taxon>
    </lineage>
</organism>
<evidence type="ECO:0000313" key="4">
    <source>
        <dbReference type="Proteomes" id="UP000602260"/>
    </source>
</evidence>
<name>A0A8J6M4S1_9FIRM</name>
<feature type="compositionally biased region" description="Polar residues" evidence="1">
    <location>
        <begin position="1"/>
        <end position="14"/>
    </location>
</feature>
<keyword evidence="4" id="KW-1185">Reference proteome</keyword>
<dbReference type="Proteomes" id="UP000602260">
    <property type="component" value="Unassembled WGS sequence"/>
</dbReference>
<dbReference type="RefSeq" id="WP_186878609.1">
    <property type="nucleotide sequence ID" value="NZ_JACOPN010000005.1"/>
</dbReference>
<feature type="region of interest" description="Disordered" evidence="1">
    <location>
        <begin position="1"/>
        <end position="25"/>
    </location>
</feature>
<evidence type="ECO:0000313" key="3">
    <source>
        <dbReference type="EMBL" id="MBC5717332.1"/>
    </source>
</evidence>
<accession>A0A8J6M4S1</accession>
<sequence length="119" mass="13132">MAKPNQTRPDPNQQPDHREEQPEYIPASPVKRTMAWIGIVYMVILLCLATFYFYTGRMLGNLAPLLTVPGLIGLGALILVSWRSTGHPRRGLAFGLSLLCFCLAAFTLPIGLLGLMSNF</sequence>
<keyword evidence="2" id="KW-0812">Transmembrane</keyword>
<feature type="transmembrane region" description="Helical" evidence="2">
    <location>
        <begin position="61"/>
        <end position="80"/>
    </location>
</feature>
<evidence type="ECO:0000256" key="2">
    <source>
        <dbReference type="SAM" id="Phobius"/>
    </source>
</evidence>
<feature type="transmembrane region" description="Helical" evidence="2">
    <location>
        <begin position="92"/>
        <end position="116"/>
    </location>
</feature>
<comment type="caution">
    <text evidence="3">The sequence shown here is derived from an EMBL/GenBank/DDBJ whole genome shotgun (WGS) entry which is preliminary data.</text>
</comment>
<feature type="transmembrane region" description="Helical" evidence="2">
    <location>
        <begin position="34"/>
        <end position="55"/>
    </location>
</feature>
<evidence type="ECO:0000256" key="1">
    <source>
        <dbReference type="SAM" id="MobiDB-lite"/>
    </source>
</evidence>
<keyword evidence="2" id="KW-0472">Membrane</keyword>